<sequence>MESFKNQDGKRIVENLIKVIQENRDYLSKIDGEIGDGDHGINMNKGFSICQERIEGKDMNLTEAFKTLAMVLMTEIGGSMGPLYGTMFIEMAKQSKGKEEIDKEVFRQMLASAIKEIQEIGNAKVGDKTLMDTLIPALEAYEAAMDEGFATALEKMSAAAERGKDSTIDLVAKIGRASRLGERSRGVLDAGATSCWLMLKSMADSMVQMV</sequence>
<comment type="catalytic activity">
    <reaction evidence="1">
        <text>dihydroxyacetone + phosphoenolpyruvate = dihydroxyacetone phosphate + pyruvate</text>
        <dbReference type="Rhea" id="RHEA:18381"/>
        <dbReference type="ChEBI" id="CHEBI:15361"/>
        <dbReference type="ChEBI" id="CHEBI:16016"/>
        <dbReference type="ChEBI" id="CHEBI:57642"/>
        <dbReference type="ChEBI" id="CHEBI:58702"/>
        <dbReference type="EC" id="2.7.1.121"/>
    </reaction>
</comment>
<dbReference type="EC" id="2.7.1.121" evidence="3"/>
<dbReference type="SUPFAM" id="SSF101473">
    <property type="entry name" value="DhaL-like"/>
    <property type="match status" value="1"/>
</dbReference>
<dbReference type="EMBL" id="JAAEEH010000019">
    <property type="protein sequence ID" value="NDL67683.1"/>
    <property type="molecule type" value="Genomic_DNA"/>
</dbReference>
<comment type="pathway">
    <text evidence="2">Polyol metabolism; glycerol degradation.</text>
</comment>
<dbReference type="Gene3D" id="1.25.40.340">
    <property type="match status" value="1"/>
</dbReference>
<gene>
    <name evidence="10" type="primary">dhaL</name>
    <name evidence="10" type="ORF">GXN74_07985</name>
</gene>
<dbReference type="PANTHER" id="PTHR28629:SF4">
    <property type="entry name" value="TRIOKINASE_FMN CYCLASE"/>
    <property type="match status" value="1"/>
</dbReference>
<dbReference type="SMART" id="SM01120">
    <property type="entry name" value="Dak2"/>
    <property type="match status" value="1"/>
</dbReference>
<evidence type="ECO:0000256" key="5">
    <source>
        <dbReference type="ARBA" id="ARBA00022777"/>
    </source>
</evidence>
<dbReference type="InterPro" id="IPR012737">
    <property type="entry name" value="DhaK_L_YcgS"/>
</dbReference>
<evidence type="ECO:0000256" key="8">
    <source>
        <dbReference type="ARBA" id="ARBA00055771"/>
    </source>
</evidence>
<accession>A0A7X5KND6</accession>
<dbReference type="InterPro" id="IPR004007">
    <property type="entry name" value="DhaL_dom"/>
</dbReference>
<evidence type="ECO:0000256" key="7">
    <source>
        <dbReference type="ARBA" id="ARBA00046577"/>
    </source>
</evidence>
<keyword evidence="4" id="KW-0808">Transferase</keyword>
<comment type="caution">
    <text evidence="10">The sequence shown here is derived from an EMBL/GenBank/DDBJ whole genome shotgun (WGS) entry which is preliminary data.</text>
</comment>
<comment type="subunit">
    <text evidence="7">Homodimer. The dihydroxyacetone kinase complex is composed of a homodimer of DhaM, a homodimer of DhaK and the subunit DhaL.</text>
</comment>
<dbReference type="GO" id="GO:0005829">
    <property type="term" value="C:cytosol"/>
    <property type="evidence" value="ECO:0007669"/>
    <property type="project" value="TreeGrafter"/>
</dbReference>
<proteinExistence type="predicted"/>
<evidence type="ECO:0000256" key="4">
    <source>
        <dbReference type="ARBA" id="ARBA00022679"/>
    </source>
</evidence>
<dbReference type="GO" id="GO:0019563">
    <property type="term" value="P:glycerol catabolic process"/>
    <property type="evidence" value="ECO:0007669"/>
    <property type="project" value="TreeGrafter"/>
</dbReference>
<feature type="domain" description="DhaL" evidence="9">
    <location>
        <begin position="7"/>
        <end position="204"/>
    </location>
</feature>
<evidence type="ECO:0000259" key="9">
    <source>
        <dbReference type="PROSITE" id="PS51480"/>
    </source>
</evidence>
<dbReference type="RefSeq" id="WP_162370411.1">
    <property type="nucleotide sequence ID" value="NZ_JAAEEH010000019.1"/>
</dbReference>
<dbReference type="PANTHER" id="PTHR28629">
    <property type="entry name" value="TRIOKINASE/FMN CYCLASE"/>
    <property type="match status" value="1"/>
</dbReference>
<dbReference type="InterPro" id="IPR036117">
    <property type="entry name" value="DhaL_dom_sf"/>
</dbReference>
<reference evidence="10 11" key="1">
    <citation type="submission" date="2020-01" db="EMBL/GenBank/DDBJ databases">
        <title>Anaeroalcalibacter tamaniensis gen. nov., sp. nov., moderately halophilic strictly anaerobic fermenter bacterium from mud volcano of Taman peninsula.</title>
        <authorList>
            <person name="Frolova A."/>
            <person name="Merkel A.Y."/>
            <person name="Slobodkin A.I."/>
        </authorList>
    </citation>
    <scope>NUCLEOTIDE SEQUENCE [LARGE SCALE GENOMIC DNA]</scope>
    <source>
        <strain evidence="10 11">F-3ap</strain>
    </source>
</reference>
<evidence type="ECO:0000256" key="2">
    <source>
        <dbReference type="ARBA" id="ARBA00004745"/>
    </source>
</evidence>
<organism evidence="10 11">
    <name type="scientific">Anaerotalea alkaliphila</name>
    <dbReference type="NCBI Taxonomy" id="2662126"/>
    <lineage>
        <taxon>Bacteria</taxon>
        <taxon>Bacillati</taxon>
        <taxon>Bacillota</taxon>
        <taxon>Clostridia</taxon>
        <taxon>Eubacteriales</taxon>
        <taxon>Anaerotalea</taxon>
    </lineage>
</organism>
<dbReference type="InterPro" id="IPR050861">
    <property type="entry name" value="Dihydroxyacetone_Kinase"/>
</dbReference>
<dbReference type="FunFam" id="1.25.40.340:FF:000002">
    <property type="entry name" value="Dihydroxyacetone kinase, L subunit"/>
    <property type="match status" value="1"/>
</dbReference>
<evidence type="ECO:0000256" key="3">
    <source>
        <dbReference type="ARBA" id="ARBA00012095"/>
    </source>
</evidence>
<comment type="function">
    <text evidence="8">ADP-binding subunit of the dihydroxyacetone kinase, which is responsible for the phosphoenolpyruvate (PEP)-dependent phosphorylation of dihydroxyacetone. DhaL-ADP is converted to DhaL-ATP via a phosphoryl group transfer from DhaM and transmits it to dihydroxyacetone binds to DhaK.</text>
</comment>
<keyword evidence="11" id="KW-1185">Reference proteome</keyword>
<keyword evidence="6" id="KW-0319">Glycerol metabolism</keyword>
<dbReference type="GO" id="GO:0004371">
    <property type="term" value="F:glycerone kinase activity"/>
    <property type="evidence" value="ECO:0007669"/>
    <property type="project" value="InterPro"/>
</dbReference>
<name>A0A7X5KND6_9FIRM</name>
<dbReference type="GO" id="GO:0047324">
    <property type="term" value="F:phosphoenolpyruvate-glycerone phosphotransferase activity"/>
    <property type="evidence" value="ECO:0007669"/>
    <property type="project" value="UniProtKB-EC"/>
</dbReference>
<dbReference type="AlphaFoldDB" id="A0A7X5KND6"/>
<dbReference type="Pfam" id="PF02734">
    <property type="entry name" value="Dak2"/>
    <property type="match status" value="1"/>
</dbReference>
<dbReference type="Proteomes" id="UP000461585">
    <property type="component" value="Unassembled WGS sequence"/>
</dbReference>
<evidence type="ECO:0000256" key="6">
    <source>
        <dbReference type="ARBA" id="ARBA00022798"/>
    </source>
</evidence>
<dbReference type="NCBIfam" id="TIGR02365">
    <property type="entry name" value="dha_L_ycgS"/>
    <property type="match status" value="1"/>
</dbReference>
<evidence type="ECO:0000256" key="1">
    <source>
        <dbReference type="ARBA" id="ARBA00001113"/>
    </source>
</evidence>
<dbReference type="PROSITE" id="PS51480">
    <property type="entry name" value="DHAL"/>
    <property type="match status" value="1"/>
</dbReference>
<keyword evidence="5 10" id="KW-0418">Kinase</keyword>
<protein>
    <recommendedName>
        <fullName evidence="3">phosphoenolpyruvate--glycerone phosphotransferase</fullName>
        <ecNumber evidence="3">2.7.1.121</ecNumber>
    </recommendedName>
</protein>
<evidence type="ECO:0000313" key="10">
    <source>
        <dbReference type="EMBL" id="NDL67683.1"/>
    </source>
</evidence>
<evidence type="ECO:0000313" key="11">
    <source>
        <dbReference type="Proteomes" id="UP000461585"/>
    </source>
</evidence>